<gene>
    <name evidence="1" type="ORF">XCCB100_0459</name>
</gene>
<proteinExistence type="predicted"/>
<sequence>MRHESDLSCKKISTIKAYCSANKKYNFHLSMTPQRQYSSMFRFFSFCTRNICCEKRNLQMIAST</sequence>
<dbReference type="KEGG" id="xca:xcc-b100_0459"/>
<dbReference type="Proteomes" id="UP000001188">
    <property type="component" value="Chromosome"/>
</dbReference>
<dbReference type="EMBL" id="AM920689">
    <property type="protein sequence ID" value="CAP49790.1"/>
    <property type="molecule type" value="Genomic_DNA"/>
</dbReference>
<accession>B0RMV5</accession>
<evidence type="ECO:0000313" key="1">
    <source>
        <dbReference type="EMBL" id="CAP49790.1"/>
    </source>
</evidence>
<evidence type="ECO:0000313" key="2">
    <source>
        <dbReference type="Proteomes" id="UP000001188"/>
    </source>
</evidence>
<reference evidence="1 2" key="1">
    <citation type="journal article" date="2008" name="J. Biotechnol.">
        <title>The genome of Xanthomonas campestris pv. campestris B100 and its use for the reconstruction of metabolic pathways involved in xanthan biosynthesis.</title>
        <authorList>
            <person name="Vorholter F.J."/>
            <person name="Schneiker S."/>
            <person name="Goesmann A."/>
            <person name="Krause L."/>
            <person name="Bekel T."/>
            <person name="Kaiser O."/>
            <person name="Linke B."/>
            <person name="Patschkowski T."/>
            <person name="Ruckert C."/>
            <person name="Schmid J."/>
            <person name="Sidhu V.K."/>
            <person name="Sieber V."/>
            <person name="Tauch A."/>
            <person name="Watt S.A."/>
            <person name="Weisshaar B."/>
            <person name="Becker A."/>
            <person name="Niehaus K."/>
            <person name="Puhler A."/>
        </authorList>
    </citation>
    <scope>NUCLEOTIDE SEQUENCE [LARGE SCALE GENOMIC DNA]</scope>
    <source>
        <strain evidence="1 2">B100</strain>
    </source>
</reference>
<dbReference type="AlphaFoldDB" id="B0RMV5"/>
<protein>
    <submittedName>
        <fullName evidence="1">Uncharacterized protein</fullName>
    </submittedName>
</protein>
<name>B0RMV5_XANCB</name>
<organism evidence="1 2">
    <name type="scientific">Xanthomonas campestris pv. campestris (strain B100)</name>
    <dbReference type="NCBI Taxonomy" id="509169"/>
    <lineage>
        <taxon>Bacteria</taxon>
        <taxon>Pseudomonadati</taxon>
        <taxon>Pseudomonadota</taxon>
        <taxon>Gammaproteobacteria</taxon>
        <taxon>Lysobacterales</taxon>
        <taxon>Lysobacteraceae</taxon>
        <taxon>Xanthomonas</taxon>
    </lineage>
</organism>
<dbReference type="HOGENOM" id="CLU_2866735_0_0_6"/>